<evidence type="ECO:0000256" key="1">
    <source>
        <dbReference type="SAM" id="MobiDB-lite"/>
    </source>
</evidence>
<protein>
    <submittedName>
        <fullName evidence="2">Uncharacterized protein</fullName>
    </submittedName>
</protein>
<evidence type="ECO:0000313" key="3">
    <source>
        <dbReference type="Proteomes" id="UP000000658"/>
    </source>
</evidence>
<accession>Q1IB95</accession>
<dbReference type="STRING" id="384676.PSEEN2255"/>
<gene>
    <name evidence="2" type="ordered locus">PSEEN2255</name>
</gene>
<name>Q1IB95_PSEE4</name>
<dbReference type="EMBL" id="CT573326">
    <property type="protein sequence ID" value="CAK15071.1"/>
    <property type="molecule type" value="Genomic_DNA"/>
</dbReference>
<feature type="compositionally biased region" description="Polar residues" evidence="1">
    <location>
        <begin position="9"/>
        <end position="26"/>
    </location>
</feature>
<dbReference type="AlphaFoldDB" id="Q1IB95"/>
<dbReference type="Proteomes" id="UP000000658">
    <property type="component" value="Chromosome"/>
</dbReference>
<dbReference type="HOGENOM" id="CLU_2344471_0_0_6"/>
<feature type="region of interest" description="Disordered" evidence="1">
    <location>
        <begin position="44"/>
        <end position="64"/>
    </location>
</feature>
<dbReference type="KEGG" id="pen:PSEEN2255"/>
<organism evidence="2 3">
    <name type="scientific">Pseudomonas entomophila (strain L48)</name>
    <dbReference type="NCBI Taxonomy" id="384676"/>
    <lineage>
        <taxon>Bacteria</taxon>
        <taxon>Pseudomonadati</taxon>
        <taxon>Pseudomonadota</taxon>
        <taxon>Gammaproteobacteria</taxon>
        <taxon>Pseudomonadales</taxon>
        <taxon>Pseudomonadaceae</taxon>
        <taxon>Pseudomonas</taxon>
    </lineage>
</organism>
<feature type="region of interest" description="Disordered" evidence="1">
    <location>
        <begin position="1"/>
        <end position="26"/>
    </location>
</feature>
<reference evidence="2 3" key="1">
    <citation type="journal article" date="2006" name="Nat. Biotechnol.">
        <title>Complete genome sequence of the entomopathogenic and metabolically versatile soil bacterium Pseudomonas entomophila.</title>
        <authorList>
            <person name="Vodovar N."/>
            <person name="Vallenet D."/>
            <person name="Cruveiller S."/>
            <person name="Rouy Z."/>
            <person name="Barbe V."/>
            <person name="Acosta C."/>
            <person name="Cattolico L."/>
            <person name="Jubin C."/>
            <person name="Lajus A."/>
            <person name="Segurens B."/>
            <person name="Vacherie B."/>
            <person name="Wincker P."/>
            <person name="Weissenbach J."/>
            <person name="Lemaitre B."/>
            <person name="Medigue C."/>
            <person name="Boccard F."/>
        </authorList>
    </citation>
    <scope>NUCLEOTIDE SEQUENCE [LARGE SCALE GENOMIC DNA]</scope>
    <source>
        <strain evidence="2 3">L48</strain>
    </source>
</reference>
<evidence type="ECO:0000313" key="2">
    <source>
        <dbReference type="EMBL" id="CAK15071.1"/>
    </source>
</evidence>
<sequence length="97" mass="10855">MCVSAWRDGSQQANHDGQQQKTTQEQSELAHWNLYSVMTRRRGWPKSANLPSTPVRKAGPGGYCQRLTDTVTEAGSRKKSGSDEPLIRCWSELCYGP</sequence>
<proteinExistence type="predicted"/>